<evidence type="ECO:0008006" key="3">
    <source>
        <dbReference type="Google" id="ProtNLM"/>
    </source>
</evidence>
<gene>
    <name evidence="2" type="ORF">SDC9_99977</name>
</gene>
<keyword evidence="1" id="KW-0472">Membrane</keyword>
<evidence type="ECO:0000256" key="1">
    <source>
        <dbReference type="SAM" id="Phobius"/>
    </source>
</evidence>
<keyword evidence="1" id="KW-1133">Transmembrane helix</keyword>
<feature type="transmembrane region" description="Helical" evidence="1">
    <location>
        <begin position="60"/>
        <end position="81"/>
    </location>
</feature>
<dbReference type="EMBL" id="VSSQ01014228">
    <property type="protein sequence ID" value="MPM53212.1"/>
    <property type="molecule type" value="Genomic_DNA"/>
</dbReference>
<feature type="transmembrane region" description="Helical" evidence="1">
    <location>
        <begin position="7"/>
        <end position="24"/>
    </location>
</feature>
<dbReference type="AlphaFoldDB" id="A0A645AJ03"/>
<organism evidence="2">
    <name type="scientific">bioreactor metagenome</name>
    <dbReference type="NCBI Taxonomy" id="1076179"/>
    <lineage>
        <taxon>unclassified sequences</taxon>
        <taxon>metagenomes</taxon>
        <taxon>ecological metagenomes</taxon>
    </lineage>
</organism>
<keyword evidence="1" id="KW-0812">Transmembrane</keyword>
<sequence length="82" mass="9462">MRNTKILKTTFGAGVLILSVYSLWTKDFSYQNITVFFLGLFMSVLGVEESKKNKSRRWNLYVFTAILLFATLLLQYVMVLLG</sequence>
<evidence type="ECO:0000313" key="2">
    <source>
        <dbReference type="EMBL" id="MPM53212.1"/>
    </source>
</evidence>
<protein>
    <recommendedName>
        <fullName evidence="3">DUF3953 domain-containing protein</fullName>
    </recommendedName>
</protein>
<proteinExistence type="predicted"/>
<comment type="caution">
    <text evidence="2">The sequence shown here is derived from an EMBL/GenBank/DDBJ whole genome shotgun (WGS) entry which is preliminary data.</text>
</comment>
<feature type="transmembrane region" description="Helical" evidence="1">
    <location>
        <begin position="30"/>
        <end position="48"/>
    </location>
</feature>
<accession>A0A645AJ03</accession>
<name>A0A645AJ03_9ZZZZ</name>
<reference evidence="2" key="1">
    <citation type="submission" date="2019-08" db="EMBL/GenBank/DDBJ databases">
        <authorList>
            <person name="Kucharzyk K."/>
            <person name="Murdoch R.W."/>
            <person name="Higgins S."/>
            <person name="Loffler F."/>
        </authorList>
    </citation>
    <scope>NUCLEOTIDE SEQUENCE</scope>
</reference>